<evidence type="ECO:0000313" key="1">
    <source>
        <dbReference type="EMBL" id="HJE51971.1"/>
    </source>
</evidence>
<dbReference type="Gene3D" id="2.40.30.100">
    <property type="entry name" value="AF2212/PG0164-like"/>
    <property type="match status" value="1"/>
</dbReference>
<reference evidence="1" key="1">
    <citation type="journal article" date="2021" name="PeerJ">
        <title>Extensive microbial diversity within the chicken gut microbiome revealed by metagenomics and culture.</title>
        <authorList>
            <person name="Gilroy R."/>
            <person name="Ravi A."/>
            <person name="Getino M."/>
            <person name="Pursley I."/>
            <person name="Horton D.L."/>
            <person name="Alikhan N.F."/>
            <person name="Baker D."/>
            <person name="Gharbi K."/>
            <person name="Hall N."/>
            <person name="Watson M."/>
            <person name="Adriaenssens E.M."/>
            <person name="Foster-Nyarko E."/>
            <person name="Jarju S."/>
            <person name="Secka A."/>
            <person name="Antonio M."/>
            <person name="Oren A."/>
            <person name="Chaudhuri R.R."/>
            <person name="La Ragione R."/>
            <person name="Hildebrand F."/>
            <person name="Pallen M.J."/>
        </authorList>
    </citation>
    <scope>NUCLEOTIDE SEQUENCE</scope>
    <source>
        <strain evidence="1">ChiGjej3B3-7470</strain>
    </source>
</reference>
<dbReference type="Pfam" id="PF13376">
    <property type="entry name" value="OmdA"/>
    <property type="match status" value="1"/>
</dbReference>
<dbReference type="InterPro" id="IPR015018">
    <property type="entry name" value="DUF1905"/>
</dbReference>
<accession>A0A921EQL9</accession>
<evidence type="ECO:0000313" key="2">
    <source>
        <dbReference type="Proteomes" id="UP000712713"/>
    </source>
</evidence>
<dbReference type="SUPFAM" id="SSF141694">
    <property type="entry name" value="AF2212/PG0164-like"/>
    <property type="match status" value="1"/>
</dbReference>
<organism evidence="1 2">
    <name type="scientific">Tessaracoccus flavescens</name>
    <dbReference type="NCBI Taxonomy" id="399497"/>
    <lineage>
        <taxon>Bacteria</taxon>
        <taxon>Bacillati</taxon>
        <taxon>Actinomycetota</taxon>
        <taxon>Actinomycetes</taxon>
        <taxon>Propionibacteriales</taxon>
        <taxon>Propionibacteriaceae</taxon>
        <taxon>Tessaracoccus</taxon>
    </lineage>
</organism>
<comment type="caution">
    <text evidence="1">The sequence shown here is derived from an EMBL/GenBank/DDBJ whole genome shotgun (WGS) entry which is preliminary data.</text>
</comment>
<dbReference type="Pfam" id="PF08922">
    <property type="entry name" value="DUF1905"/>
    <property type="match status" value="1"/>
</dbReference>
<reference evidence="1" key="2">
    <citation type="submission" date="2021-09" db="EMBL/GenBank/DDBJ databases">
        <authorList>
            <person name="Gilroy R."/>
        </authorList>
    </citation>
    <scope>NUCLEOTIDE SEQUENCE</scope>
    <source>
        <strain evidence="1">ChiGjej3B3-7470</strain>
    </source>
</reference>
<dbReference type="AlphaFoldDB" id="A0A921EQL9"/>
<gene>
    <name evidence="1" type="ORF">K8V15_08345</name>
</gene>
<sequence>MRFTTTIEPYGPAAAIFLTDEQAAELSPSKTPPVIVTIDGKSARLRVTRMGGPACVGLSKASRAALGVELWDVVDVEIALDEAERTVELPPELEQAFDEYADAKDAFEALSYTRRKEIARGISEAKQEATKQRRLEKVLGELRGE</sequence>
<protein>
    <submittedName>
        <fullName evidence="1">YdeI/OmpD-associated family protein</fullName>
    </submittedName>
</protein>
<dbReference type="Proteomes" id="UP000712713">
    <property type="component" value="Unassembled WGS sequence"/>
</dbReference>
<dbReference type="InterPro" id="IPR037079">
    <property type="entry name" value="AF2212/PG0164-like_sf"/>
</dbReference>
<dbReference type="EMBL" id="DYZF01000208">
    <property type="protein sequence ID" value="HJE51971.1"/>
    <property type="molecule type" value="Genomic_DNA"/>
</dbReference>
<proteinExistence type="predicted"/>
<name>A0A921EQL9_9ACTN</name>